<dbReference type="OrthoDB" id="886692at2"/>
<keyword evidence="1" id="KW-0472">Membrane</keyword>
<evidence type="ECO:0000256" key="1">
    <source>
        <dbReference type="SAM" id="Phobius"/>
    </source>
</evidence>
<feature type="transmembrane region" description="Helical" evidence="1">
    <location>
        <begin position="41"/>
        <end position="61"/>
    </location>
</feature>
<reference evidence="2 3" key="1">
    <citation type="submission" date="2014-10" db="EMBL/GenBank/DDBJ databases">
        <title>Kaistella jeonii genome.</title>
        <authorList>
            <person name="Clayton J.T."/>
            <person name="Newman J.D."/>
        </authorList>
    </citation>
    <scope>NUCLEOTIDE SEQUENCE [LARGE SCALE GENOMIC DNA]</scope>
    <source>
        <strain evidence="2 3">DSM 17048</strain>
    </source>
</reference>
<gene>
    <name evidence="2" type="ORF">OA86_01850</name>
</gene>
<accession>A0A0C1FC87</accession>
<dbReference type="EMBL" id="JSYL01000001">
    <property type="protein sequence ID" value="KIA90647.1"/>
    <property type="molecule type" value="Genomic_DNA"/>
</dbReference>
<name>A0A0C1FC87_9FLAO</name>
<comment type="caution">
    <text evidence="2">The sequence shown here is derived from an EMBL/GenBank/DDBJ whole genome shotgun (WGS) entry which is preliminary data.</text>
</comment>
<proteinExistence type="predicted"/>
<feature type="transmembrane region" description="Helical" evidence="1">
    <location>
        <begin position="73"/>
        <end position="94"/>
    </location>
</feature>
<protein>
    <submittedName>
        <fullName evidence="2">Uncharacterized protein</fullName>
    </submittedName>
</protein>
<feature type="transmembrane region" description="Helical" evidence="1">
    <location>
        <begin position="12"/>
        <end position="29"/>
    </location>
</feature>
<sequence length="100" mass="11158">MSNKTSQHILPTASNLLGFCLIVITSLHISSSTKSSVLDEFTSIVAVLLCFSVILSFASIKSENRIWTRRFELAAEILFEIAIVGIGLIVLVILRKFWFQ</sequence>
<evidence type="ECO:0000313" key="2">
    <source>
        <dbReference type="EMBL" id="KIA90647.1"/>
    </source>
</evidence>
<keyword evidence="1" id="KW-1133">Transmembrane helix</keyword>
<dbReference type="AlphaFoldDB" id="A0A0C1FC87"/>
<organism evidence="2 3">
    <name type="scientific">Kaistella jeonii</name>
    <dbReference type="NCBI Taxonomy" id="266749"/>
    <lineage>
        <taxon>Bacteria</taxon>
        <taxon>Pseudomonadati</taxon>
        <taxon>Bacteroidota</taxon>
        <taxon>Flavobacteriia</taxon>
        <taxon>Flavobacteriales</taxon>
        <taxon>Weeksellaceae</taxon>
        <taxon>Chryseobacterium group</taxon>
        <taxon>Kaistella</taxon>
    </lineage>
</organism>
<dbReference type="Proteomes" id="UP000031473">
    <property type="component" value="Unassembled WGS sequence"/>
</dbReference>
<keyword evidence="1" id="KW-0812">Transmembrane</keyword>
<evidence type="ECO:0000313" key="3">
    <source>
        <dbReference type="Proteomes" id="UP000031473"/>
    </source>
</evidence>
<keyword evidence="3" id="KW-1185">Reference proteome</keyword>
<dbReference type="RefSeq" id="WP_039347887.1">
    <property type="nucleotide sequence ID" value="NZ_FOLA01000001.1"/>
</dbReference>